<dbReference type="PANTHER" id="PTHR43767:SF1">
    <property type="entry name" value="NONRIBOSOMAL PEPTIDE SYNTHASE PES1 (EUROFUNG)-RELATED"/>
    <property type="match status" value="1"/>
</dbReference>
<dbReference type="SUPFAM" id="SSF56801">
    <property type="entry name" value="Acetyl-CoA synthetase-like"/>
    <property type="match status" value="1"/>
</dbReference>
<evidence type="ECO:0000313" key="2">
    <source>
        <dbReference type="EMBL" id="TDD61326.1"/>
    </source>
</evidence>
<accession>A0A4R4ZST1</accession>
<proteinExistence type="predicted"/>
<dbReference type="InterPro" id="IPR000873">
    <property type="entry name" value="AMP-dep_synth/lig_dom"/>
</dbReference>
<dbReference type="PROSITE" id="PS00455">
    <property type="entry name" value="AMP_BINDING"/>
    <property type="match status" value="1"/>
</dbReference>
<gene>
    <name evidence="2" type="ORF">E1298_45445</name>
</gene>
<keyword evidence="3" id="KW-1185">Reference proteome</keyword>
<dbReference type="InterPro" id="IPR020845">
    <property type="entry name" value="AMP-binding_CS"/>
</dbReference>
<dbReference type="InterPro" id="IPR042099">
    <property type="entry name" value="ANL_N_sf"/>
</dbReference>
<protein>
    <submittedName>
        <fullName evidence="2">Long-chain fatty acid--CoA ligase</fullName>
    </submittedName>
</protein>
<dbReference type="AlphaFoldDB" id="A0A4R4ZST1"/>
<dbReference type="RefSeq" id="WP_131903573.1">
    <property type="nucleotide sequence ID" value="NZ_SMKU01000571.1"/>
</dbReference>
<dbReference type="Proteomes" id="UP000294513">
    <property type="component" value="Unassembled WGS sequence"/>
</dbReference>
<evidence type="ECO:0000259" key="1">
    <source>
        <dbReference type="Pfam" id="PF00501"/>
    </source>
</evidence>
<reference evidence="2 3" key="1">
    <citation type="submission" date="2019-03" db="EMBL/GenBank/DDBJ databases">
        <title>Draft genome sequences of novel Actinobacteria.</title>
        <authorList>
            <person name="Sahin N."/>
            <person name="Ay H."/>
            <person name="Saygin H."/>
        </authorList>
    </citation>
    <scope>NUCLEOTIDE SEQUENCE [LARGE SCALE GENOMIC DNA]</scope>
    <source>
        <strain evidence="2 3">H3C3</strain>
    </source>
</reference>
<dbReference type="EMBL" id="SMKU01000571">
    <property type="protein sequence ID" value="TDD61326.1"/>
    <property type="molecule type" value="Genomic_DNA"/>
</dbReference>
<sequence length="558" mass="62368">PVHPPEFLVHHAPTRSRRRITPVSRVPATGRLGEVWHVAARRAPEQLITVDRPCDIDPHGPTERTYAGWAGLVDDAAGWLVQAGVRPWDRVAVLKDNHFDVALLACAAARIGAVPALLSGTYGPDVARTLLTRLERPFVVTDSAHAASCGLTAEAVERLTTRTICVDAPDDRPDLVGLDALRGARRPGPRLRDPCEPMIITHTSGTTGVPKLVMHSGDSVRALSLIETERWPLFGLRRTDTMAFADPFWHERITTGMIAWATINQRMLMLSDPLSPDVARLLAEHRPTVVETLPNAYLVWERLAADPARPFADVRVFINSFDAIHTRTIRTLLAASERRRPYWLQAWSQSENGLIVMRPYTRRSVRRRGHRPPPTQILGWPIPGLIRVRAVDPETGRRVKPGRPGLIELKAPGRCLAYVGEQHRHDRKRNGPWWNTGDLAVINRFGAIRLLDREIDRIPRASAIEIEDVLLDRLPETTEVVVLPALGSLPVPVLSTVDGQPIDPRAWSRATADLPALAEPLHIQWEQFPRTGTWKINRVRLREWLLPGVRAVGTGHWT</sequence>
<comment type="caution">
    <text evidence="2">The sequence shown here is derived from an EMBL/GenBank/DDBJ whole genome shotgun (WGS) entry which is preliminary data.</text>
</comment>
<dbReference type="PANTHER" id="PTHR43767">
    <property type="entry name" value="LONG-CHAIN-FATTY-ACID--COA LIGASE"/>
    <property type="match status" value="1"/>
</dbReference>
<evidence type="ECO:0000313" key="3">
    <source>
        <dbReference type="Proteomes" id="UP000294513"/>
    </source>
</evidence>
<dbReference type="InterPro" id="IPR050237">
    <property type="entry name" value="ATP-dep_AMP-bd_enzyme"/>
</dbReference>
<dbReference type="Pfam" id="PF00501">
    <property type="entry name" value="AMP-binding"/>
    <property type="match status" value="1"/>
</dbReference>
<organism evidence="2 3">
    <name type="scientific">Actinomadura rubrisoli</name>
    <dbReference type="NCBI Taxonomy" id="2530368"/>
    <lineage>
        <taxon>Bacteria</taxon>
        <taxon>Bacillati</taxon>
        <taxon>Actinomycetota</taxon>
        <taxon>Actinomycetes</taxon>
        <taxon>Streptosporangiales</taxon>
        <taxon>Thermomonosporaceae</taxon>
        <taxon>Actinomadura</taxon>
    </lineage>
</organism>
<dbReference type="Gene3D" id="3.40.50.12780">
    <property type="entry name" value="N-terminal domain of ligase-like"/>
    <property type="match status" value="1"/>
</dbReference>
<name>A0A4R4ZST1_9ACTN</name>
<feature type="non-terminal residue" evidence="2">
    <location>
        <position position="1"/>
    </location>
</feature>
<keyword evidence="2" id="KW-0436">Ligase</keyword>
<dbReference type="OrthoDB" id="4495845at2"/>
<dbReference type="GO" id="GO:0016874">
    <property type="term" value="F:ligase activity"/>
    <property type="evidence" value="ECO:0007669"/>
    <property type="project" value="UniProtKB-KW"/>
</dbReference>
<feature type="domain" description="AMP-dependent synthetase/ligase" evidence="1">
    <location>
        <begin position="40"/>
        <end position="413"/>
    </location>
</feature>